<dbReference type="Proteomes" id="UP001140074">
    <property type="component" value="Unassembled WGS sequence"/>
</dbReference>
<reference evidence="1" key="1">
    <citation type="submission" date="2022-07" db="EMBL/GenBank/DDBJ databases">
        <title>Phylogenomic reconstructions and comparative analyses of Kickxellomycotina fungi.</title>
        <authorList>
            <person name="Reynolds N.K."/>
            <person name="Stajich J.E."/>
            <person name="Barry K."/>
            <person name="Grigoriev I.V."/>
            <person name="Crous P."/>
            <person name="Smith M.E."/>
        </authorList>
    </citation>
    <scope>NUCLEOTIDE SEQUENCE</scope>
    <source>
        <strain evidence="1">RSA 476</strain>
    </source>
</reference>
<evidence type="ECO:0000313" key="2">
    <source>
        <dbReference type="Proteomes" id="UP001140074"/>
    </source>
</evidence>
<sequence length="1821" mass="196948">MATGAAAQSGVGLTASALFRSVWKGSDGLVGAQGRFRVDQYIQRLSTQNWRSLGTLLAQLLRPLEKEAEPEGKACWSLNRCLIALAVTVRYMQTANTASLVAASDVQPPVLVVNPEFVAKLFSVMVRCAVLTREGNLSAAATMATAHEVLRTISVVLTAPNADSMSVGGSPARFASNTVLDGLLGSTTSSNVVDTGLQQPSAKRRRTSDSPSATFSTLQLLTQALEQKTVVSAHKYAIRILRAQSDITNRLLSLSTASGTGEIARWRVLLVCALADRCLDILDQHRGAGGDSESSVTDGMFACLRDMVPLIVVPPSDDDEARAAPSTRLFATLAKLCLELVALFRPLVADGTIYVFCAARRHRCYQWAVLCRLSTWATTINYTGDKSLAEPAAEGGRVCWMHIAYAVVTDFESSIWLLLLTESLSYVVLEYPSASRPLESNQDPAVAKPLFTLADESQVKVFTAVAMIIGRVGRFTDALLVKPNPASQALLPGVVRACARILRLVSPAGASLGLFQPLLEGKKQQIALANVGSGSVDSVNEYIFGLNIPLSSLASSAANAANASSQPLPQPREDVAPTLLVEQAREAAEELTHEATIANVFAALNSVANAIVIEAEGNPRIGSSIFMTFRTILRWINVYASSARDNVNKQTRLLERDHRDKIRIIGDKARLHKSATDWSRLQSISAARCISLDVVTSSGDDREEVTTYRPAVIQALRTLVALSLQSLLGNEYSQSVLIEQTLAWDNEDRASSGSSKSGDAKPHPALLLCRAPKQLLSGDDEEFSGVSLSALQILSSILGVRPYLVSRDVTQLYLPHLHVREHSPRSTELLMHLVVQSGLARLMLEPAIVARFTRHVRDGSMLRSSTMLRAMQMWLDVTGNIVRHSLFRSHLSMFAMSTAVPSATIAGSAEGRASLDFSTWWSLALAVSTRCLIDVATMEGEADSHKTRLACIMPSHLLSWQAHLPATDIPATKLVDLRRYSASSSDISGSTGRAESIRQLLAWLVSFPQPAATHVSVLYPVYFLSCKLWLNVKVFDRPSCEHQLSLRVCRDIWGISTDALLFLSRLVTQPALRRVFAKLGLVDDFSSDVLTKLISRQSYPDLVSRCLRDQGQVECALSDHEQLLSDDVTDLITIPLVEPTNDDKFELEYESDSDQFSPTPPTSSAIDLVGRLLSDISHSRKGGISRPKRPAAEYYSESMLGQLWSQFTKRLLRLPTTIAFSLAASGDAGQQLMLARSPTDRRGELSEWLEDSDGVLFGICAPLLTVREGLAYPSTMLDTLASAVSASDIVFTIREAAQQGVSLRTCITATLLLPELYSTAEPLRNDVDAIGILLLEPLVRGLVRGDEDDSQRCLVALLFMAWRQRRRISEQVAMCASQLKSNVVAMKDDLAPCEPYLDTVAAAASATERADPVERGDEANDLVMLSGCIGLLDNNQAVASSATLLVRHSPVLKAMLAGDFAEAQSPAPGIARQVSLQCDHATLAGMLDIFHRCLRTLCASSARQTMAGAAEGLRAELERDFSHDKLTAIFELASYYSLRPVVVFLAWLFTASFSATKIPTFSSATLDRLTLLHGDNLSGYQASDEFVQAIRRGLAAVLLLSLDQVDPASVVGDAIFATLVVAATAVLAQQIGSEEGPSVANGPVALSNPNVNNGWQAQNSLINSGTDGGNVFENLSGNTFSKSLSNFAMSDNNFINPSQTKVSGNSGSTTNGEGNMIGDFFGGPVSGGGVHRRDAVFNNNYGYGHARGGYAAPSYGGYAGPVVYERPVVYSRPVVYERPQVYVRPEAYARPQQSYGHPAYGYPVDKSNHNYQDASIIQNRA</sequence>
<evidence type="ECO:0000313" key="1">
    <source>
        <dbReference type="EMBL" id="KAJ2861359.1"/>
    </source>
</evidence>
<organism evidence="1 2">
    <name type="scientific">Coemansia aciculifera</name>
    <dbReference type="NCBI Taxonomy" id="417176"/>
    <lineage>
        <taxon>Eukaryota</taxon>
        <taxon>Fungi</taxon>
        <taxon>Fungi incertae sedis</taxon>
        <taxon>Zoopagomycota</taxon>
        <taxon>Kickxellomycotina</taxon>
        <taxon>Kickxellomycetes</taxon>
        <taxon>Kickxellales</taxon>
        <taxon>Kickxellaceae</taxon>
        <taxon>Coemansia</taxon>
    </lineage>
</organism>
<protein>
    <submittedName>
        <fullName evidence="1">Uncharacterized protein</fullName>
    </submittedName>
</protein>
<name>A0A9W8IJD8_9FUNG</name>
<comment type="caution">
    <text evidence="1">The sequence shown here is derived from an EMBL/GenBank/DDBJ whole genome shotgun (WGS) entry which is preliminary data.</text>
</comment>
<dbReference type="EMBL" id="JANBUY010000228">
    <property type="protein sequence ID" value="KAJ2861359.1"/>
    <property type="molecule type" value="Genomic_DNA"/>
</dbReference>
<proteinExistence type="predicted"/>
<gene>
    <name evidence="1" type="ORF">GGH94_004957</name>
</gene>
<keyword evidence="2" id="KW-1185">Reference proteome</keyword>
<accession>A0A9W8IJD8</accession>